<sequence>MKCEHRREEGKNVDVEFSAHFILCTVRHRWKLCPPVEPPVPPRMGFPQPLTGMV</sequence>
<proteinExistence type="predicted"/>
<dbReference type="AlphaFoldDB" id="A0A0V1CTS4"/>
<evidence type="ECO:0000313" key="2">
    <source>
        <dbReference type="Proteomes" id="UP000054653"/>
    </source>
</evidence>
<comment type="caution">
    <text evidence="1">The sequence shown here is derived from an EMBL/GenBank/DDBJ whole genome shotgun (WGS) entry which is preliminary data.</text>
</comment>
<gene>
    <name evidence="1" type="ORF">T03_9487</name>
</gene>
<feature type="non-terminal residue" evidence="1">
    <location>
        <position position="54"/>
    </location>
</feature>
<dbReference type="EMBL" id="JYDI01000111">
    <property type="protein sequence ID" value="KRY52099.1"/>
    <property type="molecule type" value="Genomic_DNA"/>
</dbReference>
<dbReference type="Proteomes" id="UP000054653">
    <property type="component" value="Unassembled WGS sequence"/>
</dbReference>
<organism evidence="1 2">
    <name type="scientific">Trichinella britovi</name>
    <name type="common">Parasitic roundworm</name>
    <dbReference type="NCBI Taxonomy" id="45882"/>
    <lineage>
        <taxon>Eukaryota</taxon>
        <taxon>Metazoa</taxon>
        <taxon>Ecdysozoa</taxon>
        <taxon>Nematoda</taxon>
        <taxon>Enoplea</taxon>
        <taxon>Dorylaimia</taxon>
        <taxon>Trichinellida</taxon>
        <taxon>Trichinellidae</taxon>
        <taxon>Trichinella</taxon>
    </lineage>
</organism>
<evidence type="ECO:0000313" key="1">
    <source>
        <dbReference type="EMBL" id="KRY52099.1"/>
    </source>
</evidence>
<name>A0A0V1CTS4_TRIBR</name>
<reference evidence="1 2" key="1">
    <citation type="submission" date="2015-01" db="EMBL/GenBank/DDBJ databases">
        <title>Evolution of Trichinella species and genotypes.</title>
        <authorList>
            <person name="Korhonen P.K."/>
            <person name="Edoardo P."/>
            <person name="Giuseppe L.R."/>
            <person name="Gasser R.B."/>
        </authorList>
    </citation>
    <scope>NUCLEOTIDE SEQUENCE [LARGE SCALE GENOMIC DNA]</scope>
    <source>
        <strain evidence="1">ISS120</strain>
    </source>
</reference>
<protein>
    <submittedName>
        <fullName evidence="1">Uncharacterized protein</fullName>
    </submittedName>
</protein>
<accession>A0A0V1CTS4</accession>
<keyword evidence="2" id="KW-1185">Reference proteome</keyword>